<dbReference type="OrthoDB" id="5825164at2759"/>
<gene>
    <name evidence="1" type="primary">Cnig_chr_V.g17940</name>
    <name evidence="1" type="ORF">B9Z55_017940</name>
</gene>
<name>A0A2G5TBK2_9PELO</name>
<protein>
    <submittedName>
        <fullName evidence="1">Uncharacterized protein</fullName>
    </submittedName>
</protein>
<reference evidence="2" key="1">
    <citation type="submission" date="2017-10" db="EMBL/GenBank/DDBJ databases">
        <title>Rapid genome shrinkage in a self-fertile nematode reveals novel sperm competition proteins.</title>
        <authorList>
            <person name="Yin D."/>
            <person name="Schwarz E.M."/>
            <person name="Thomas C.G."/>
            <person name="Felde R.L."/>
            <person name="Korf I.F."/>
            <person name="Cutter A.D."/>
            <person name="Schartner C.M."/>
            <person name="Ralston E.J."/>
            <person name="Meyer B.J."/>
            <person name="Haag E.S."/>
        </authorList>
    </citation>
    <scope>NUCLEOTIDE SEQUENCE [LARGE SCALE GENOMIC DNA]</scope>
    <source>
        <strain evidence="2">JU1422</strain>
    </source>
</reference>
<keyword evidence="2" id="KW-1185">Reference proteome</keyword>
<evidence type="ECO:0000313" key="2">
    <source>
        <dbReference type="Proteomes" id="UP000230233"/>
    </source>
</evidence>
<proteinExistence type="predicted"/>
<dbReference type="EMBL" id="PDUG01000005">
    <property type="protein sequence ID" value="PIC24735.1"/>
    <property type="molecule type" value="Genomic_DNA"/>
</dbReference>
<evidence type="ECO:0000313" key="1">
    <source>
        <dbReference type="EMBL" id="PIC24735.1"/>
    </source>
</evidence>
<comment type="caution">
    <text evidence="1">The sequence shown here is derived from an EMBL/GenBank/DDBJ whole genome shotgun (WGS) entry which is preliminary data.</text>
</comment>
<dbReference type="AlphaFoldDB" id="A0A2G5TBK2"/>
<dbReference type="Proteomes" id="UP000230233">
    <property type="component" value="Chromosome V"/>
</dbReference>
<organism evidence="1 2">
    <name type="scientific">Caenorhabditis nigoni</name>
    <dbReference type="NCBI Taxonomy" id="1611254"/>
    <lineage>
        <taxon>Eukaryota</taxon>
        <taxon>Metazoa</taxon>
        <taxon>Ecdysozoa</taxon>
        <taxon>Nematoda</taxon>
        <taxon>Chromadorea</taxon>
        <taxon>Rhabditida</taxon>
        <taxon>Rhabditina</taxon>
        <taxon>Rhabditomorpha</taxon>
        <taxon>Rhabditoidea</taxon>
        <taxon>Rhabditidae</taxon>
        <taxon>Peloderinae</taxon>
        <taxon>Caenorhabditis</taxon>
    </lineage>
</organism>
<accession>A0A2G5TBK2</accession>
<sequence>MSENEENLFFNSDFFDEDLFENIMIQKKSEKATKTQKLELLEFIGGFEKWEYLPDDCKMYIIGLLNYWTRKTQQFKCTPQQTSCVRGDFINPKIVITVL</sequence>